<proteinExistence type="predicted"/>
<evidence type="ECO:0000259" key="1">
    <source>
        <dbReference type="Pfam" id="PF01764"/>
    </source>
</evidence>
<dbReference type="PANTHER" id="PTHR45856:SF24">
    <property type="entry name" value="FUNGAL LIPASE-LIKE DOMAIN-CONTAINING PROTEIN"/>
    <property type="match status" value="1"/>
</dbReference>
<dbReference type="Proteomes" id="UP000789595">
    <property type="component" value="Unassembled WGS sequence"/>
</dbReference>
<dbReference type="InterPro" id="IPR051218">
    <property type="entry name" value="Sec_MonoDiacylglyc_Lipase"/>
</dbReference>
<dbReference type="SUPFAM" id="SSF53474">
    <property type="entry name" value="alpha/beta-Hydrolases"/>
    <property type="match status" value="1"/>
</dbReference>
<accession>A0A8J2T358</accession>
<feature type="domain" description="Fungal lipase-type" evidence="1">
    <location>
        <begin position="49"/>
        <end position="178"/>
    </location>
</feature>
<dbReference type="InterPro" id="IPR002921">
    <property type="entry name" value="Fungal_lipase-type"/>
</dbReference>
<dbReference type="Gene3D" id="3.40.50.1820">
    <property type="entry name" value="alpha/beta hydrolase"/>
    <property type="match status" value="1"/>
</dbReference>
<dbReference type="Pfam" id="PF01764">
    <property type="entry name" value="Lipase_3"/>
    <property type="match status" value="1"/>
</dbReference>
<keyword evidence="3" id="KW-1185">Reference proteome</keyword>
<dbReference type="OrthoDB" id="438440at2759"/>
<dbReference type="GO" id="GO:0006629">
    <property type="term" value="P:lipid metabolic process"/>
    <property type="evidence" value="ECO:0007669"/>
    <property type="project" value="InterPro"/>
</dbReference>
<protein>
    <recommendedName>
        <fullName evidence="1">Fungal lipase-type domain-containing protein</fullName>
    </recommendedName>
</protein>
<organism evidence="2 3">
    <name type="scientific">Pelagomonas calceolata</name>
    <dbReference type="NCBI Taxonomy" id="35677"/>
    <lineage>
        <taxon>Eukaryota</taxon>
        <taxon>Sar</taxon>
        <taxon>Stramenopiles</taxon>
        <taxon>Ochrophyta</taxon>
        <taxon>Pelagophyceae</taxon>
        <taxon>Pelagomonadales</taxon>
        <taxon>Pelagomonadaceae</taxon>
        <taxon>Pelagomonas</taxon>
    </lineage>
</organism>
<sequence>MIEDAGIADDDVERAWRLTRAAYDDPEFEGLEIDDTRAIIDISGRHVHVAFRGTATPLNAAHDVAFLLLPLSDFPALRVGEDEWAARVHGGFAKMASNVADRLAERLEKWPRRTVVLSGHSLGGALAILVGGALKGRGHSVQICTFGAPPPGDAQYARLLDGVPCLRFANRCDPVPRSLGGADHGGLGGVLDLPMVREYVHVGTHVELEPWSETWRHAVEAVAGRQAGAALATAPAPAATEPRPAAEPSTAQALWSVLSNSVSNAATRIASKTLEVHSVDTYEAHLRTYMAKRRASLEGSPAEAKMEF</sequence>
<dbReference type="AlphaFoldDB" id="A0A8J2T358"/>
<evidence type="ECO:0000313" key="3">
    <source>
        <dbReference type="Proteomes" id="UP000789595"/>
    </source>
</evidence>
<comment type="caution">
    <text evidence="2">The sequence shown here is derived from an EMBL/GenBank/DDBJ whole genome shotgun (WGS) entry which is preliminary data.</text>
</comment>
<dbReference type="EMBL" id="CAKKNE010000006">
    <property type="protein sequence ID" value="CAH0379678.1"/>
    <property type="molecule type" value="Genomic_DNA"/>
</dbReference>
<dbReference type="InterPro" id="IPR029058">
    <property type="entry name" value="AB_hydrolase_fold"/>
</dbReference>
<reference evidence="2" key="1">
    <citation type="submission" date="2021-11" db="EMBL/GenBank/DDBJ databases">
        <authorList>
            <consortium name="Genoscope - CEA"/>
            <person name="William W."/>
        </authorList>
    </citation>
    <scope>NUCLEOTIDE SEQUENCE</scope>
</reference>
<dbReference type="PANTHER" id="PTHR45856">
    <property type="entry name" value="ALPHA/BETA-HYDROLASES SUPERFAMILY PROTEIN"/>
    <property type="match status" value="1"/>
</dbReference>
<evidence type="ECO:0000313" key="2">
    <source>
        <dbReference type="EMBL" id="CAH0379678.1"/>
    </source>
</evidence>
<name>A0A8J2T358_9STRA</name>
<dbReference type="CDD" id="cd00519">
    <property type="entry name" value="Lipase_3"/>
    <property type="match status" value="1"/>
</dbReference>
<gene>
    <name evidence="2" type="ORF">PECAL_6P13070</name>
</gene>